<keyword evidence="2" id="KW-0479">Metal-binding</keyword>
<dbReference type="Gene3D" id="3.40.390.10">
    <property type="entry name" value="Collagenase (Catalytic Domain)"/>
    <property type="match status" value="1"/>
</dbReference>
<dbReference type="InterPro" id="IPR001818">
    <property type="entry name" value="Pept_M10_metallopeptidase"/>
</dbReference>
<evidence type="ECO:0000259" key="5">
    <source>
        <dbReference type="Pfam" id="PF00413"/>
    </source>
</evidence>
<reference evidence="6 7" key="1">
    <citation type="submission" date="2018-11" db="EMBL/GenBank/DDBJ databases">
        <authorList>
            <person name="Li F."/>
        </authorList>
    </citation>
    <scope>NUCLEOTIDE SEQUENCE [LARGE SCALE GENOMIC DNA]</scope>
    <source>
        <strain evidence="6 7">KIS18-7</strain>
    </source>
</reference>
<evidence type="ECO:0000313" key="6">
    <source>
        <dbReference type="EMBL" id="RNL79100.1"/>
    </source>
</evidence>
<dbReference type="GO" id="GO:0006508">
    <property type="term" value="P:proteolysis"/>
    <property type="evidence" value="ECO:0007669"/>
    <property type="project" value="UniProtKB-KW"/>
</dbReference>
<gene>
    <name evidence="6" type="ORF">EFL95_08670</name>
</gene>
<comment type="caution">
    <text evidence="6">The sequence shown here is derived from an EMBL/GenBank/DDBJ whole genome shotgun (WGS) entry which is preliminary data.</text>
</comment>
<keyword evidence="4" id="KW-0862">Zinc</keyword>
<dbReference type="RefSeq" id="WP_123233602.1">
    <property type="nucleotide sequence ID" value="NZ_RJSG01000002.1"/>
</dbReference>
<dbReference type="GO" id="GO:0008270">
    <property type="term" value="F:zinc ion binding"/>
    <property type="evidence" value="ECO:0007669"/>
    <property type="project" value="InterPro"/>
</dbReference>
<organism evidence="6 7">
    <name type="scientific">Nocardioides marmorisolisilvae</name>
    <dbReference type="NCBI Taxonomy" id="1542737"/>
    <lineage>
        <taxon>Bacteria</taxon>
        <taxon>Bacillati</taxon>
        <taxon>Actinomycetota</taxon>
        <taxon>Actinomycetes</taxon>
        <taxon>Propionibacteriales</taxon>
        <taxon>Nocardioidaceae</taxon>
        <taxon>Nocardioides</taxon>
    </lineage>
</organism>
<dbReference type="Proteomes" id="UP000277094">
    <property type="component" value="Unassembled WGS sequence"/>
</dbReference>
<dbReference type="SUPFAM" id="SSF55486">
    <property type="entry name" value="Metalloproteases ('zincins'), catalytic domain"/>
    <property type="match status" value="1"/>
</dbReference>
<keyword evidence="3" id="KW-0378">Hydrolase</keyword>
<dbReference type="GO" id="GO:0004222">
    <property type="term" value="F:metalloendopeptidase activity"/>
    <property type="evidence" value="ECO:0007669"/>
    <property type="project" value="InterPro"/>
</dbReference>
<protein>
    <recommendedName>
        <fullName evidence="5">Peptidase M10 metallopeptidase domain-containing protein</fullName>
    </recommendedName>
</protein>
<dbReference type="EMBL" id="RJSG01000002">
    <property type="protein sequence ID" value="RNL79100.1"/>
    <property type="molecule type" value="Genomic_DNA"/>
</dbReference>
<dbReference type="Pfam" id="PF00413">
    <property type="entry name" value="Peptidase_M10"/>
    <property type="match status" value="1"/>
</dbReference>
<keyword evidence="7" id="KW-1185">Reference proteome</keyword>
<evidence type="ECO:0000256" key="1">
    <source>
        <dbReference type="ARBA" id="ARBA00022670"/>
    </source>
</evidence>
<keyword evidence="1" id="KW-0645">Protease</keyword>
<dbReference type="OrthoDB" id="4297752at2"/>
<name>A0A3N0DU27_9ACTN</name>
<dbReference type="AlphaFoldDB" id="A0A3N0DU27"/>
<evidence type="ECO:0000256" key="3">
    <source>
        <dbReference type="ARBA" id="ARBA00022801"/>
    </source>
</evidence>
<evidence type="ECO:0000256" key="2">
    <source>
        <dbReference type="ARBA" id="ARBA00022723"/>
    </source>
</evidence>
<proteinExistence type="predicted"/>
<evidence type="ECO:0000313" key="7">
    <source>
        <dbReference type="Proteomes" id="UP000277094"/>
    </source>
</evidence>
<feature type="domain" description="Peptidase M10 metallopeptidase" evidence="5">
    <location>
        <begin position="216"/>
        <end position="265"/>
    </location>
</feature>
<accession>A0A3N0DU27</accession>
<dbReference type="GO" id="GO:0031012">
    <property type="term" value="C:extracellular matrix"/>
    <property type="evidence" value="ECO:0007669"/>
    <property type="project" value="InterPro"/>
</dbReference>
<sequence length="289" mass="30252">MDEHTLPTADELGVSQEEYAKILRDLRQRGLGGEPVAFAAEMTQVVVPDDPRTALLAPRQAAPDPARGRLRAWGPLIVSMAAVLAIVGGRSLLSIGDPAPAYAFLESANGHPVTYSSCKPVQVAVYPANGPSNAVELVKEAAEVMRGATGLDIVVVGPFGGHAPNWNFKAAPIRPDDPVAVSWQDGNAIAALTDDVAGLGGSFVIEGANGNEHLASGTIALSRDEYDRLDRAGDHGEEVAILLHEFGHVFGLAHVNSPGELMYVHNIGRTTLGPGDREGLRLAGQGPCV</sequence>
<dbReference type="InterPro" id="IPR024079">
    <property type="entry name" value="MetalloPept_cat_dom_sf"/>
</dbReference>
<evidence type="ECO:0000256" key="4">
    <source>
        <dbReference type="ARBA" id="ARBA00022833"/>
    </source>
</evidence>